<keyword evidence="9" id="KW-0325">Glycoprotein</keyword>
<keyword evidence="4" id="KW-0732">Signal</keyword>
<feature type="transmembrane region" description="Helical" evidence="12">
    <location>
        <begin position="651"/>
        <end position="676"/>
    </location>
</feature>
<dbReference type="InterPro" id="IPR017978">
    <property type="entry name" value="GPCR_3_C"/>
</dbReference>
<name>A0ABM1L6N6_GEKJA</name>
<protein>
    <submittedName>
        <fullName evidence="15">Vomeronasal type-2 receptor 26-like</fullName>
    </submittedName>
</protein>
<accession>A0ABM1L6N6</accession>
<dbReference type="GeneID" id="107122987"/>
<proteinExistence type="predicted"/>
<feature type="domain" description="G-protein coupled receptors family 3 profile" evidence="13">
    <location>
        <begin position="651"/>
        <end position="907"/>
    </location>
</feature>
<dbReference type="PRINTS" id="PR01535">
    <property type="entry name" value="VOMERONASL2R"/>
</dbReference>
<dbReference type="Pfam" id="PF00003">
    <property type="entry name" value="7tm_3"/>
    <property type="match status" value="1"/>
</dbReference>
<dbReference type="PROSITE" id="PS50259">
    <property type="entry name" value="G_PROTEIN_RECEP_F3_4"/>
    <property type="match status" value="1"/>
</dbReference>
<dbReference type="InterPro" id="IPR017979">
    <property type="entry name" value="GPCR_3_CS"/>
</dbReference>
<dbReference type="Gene3D" id="3.40.50.2300">
    <property type="match status" value="2"/>
</dbReference>
<keyword evidence="2" id="KW-1003">Cell membrane</keyword>
<dbReference type="Proteomes" id="UP000694871">
    <property type="component" value="Unplaced"/>
</dbReference>
<evidence type="ECO:0000256" key="10">
    <source>
        <dbReference type="ARBA" id="ARBA00023224"/>
    </source>
</evidence>
<feature type="region of interest" description="Disordered" evidence="11">
    <location>
        <begin position="27"/>
        <end position="60"/>
    </location>
</feature>
<evidence type="ECO:0000256" key="11">
    <source>
        <dbReference type="SAM" id="MobiDB-lite"/>
    </source>
</evidence>
<dbReference type="InterPro" id="IPR004073">
    <property type="entry name" value="GPCR_3_vmron_rcpt_2"/>
</dbReference>
<dbReference type="PANTHER" id="PTHR24061">
    <property type="entry name" value="CALCIUM-SENSING RECEPTOR-RELATED"/>
    <property type="match status" value="1"/>
</dbReference>
<feature type="transmembrane region" description="Helical" evidence="12">
    <location>
        <begin position="721"/>
        <end position="745"/>
    </location>
</feature>
<keyword evidence="14" id="KW-1185">Reference proteome</keyword>
<keyword evidence="10" id="KW-0807">Transducer</keyword>
<evidence type="ECO:0000256" key="4">
    <source>
        <dbReference type="ARBA" id="ARBA00022729"/>
    </source>
</evidence>
<dbReference type="PROSITE" id="PS00981">
    <property type="entry name" value="G_PROTEIN_RECEP_F3_3"/>
    <property type="match status" value="1"/>
</dbReference>
<evidence type="ECO:0000313" key="14">
    <source>
        <dbReference type="Proteomes" id="UP000694871"/>
    </source>
</evidence>
<organism evidence="14 15">
    <name type="scientific">Gekko japonicus</name>
    <name type="common">Schlegel's Japanese gecko</name>
    <dbReference type="NCBI Taxonomy" id="146911"/>
    <lineage>
        <taxon>Eukaryota</taxon>
        <taxon>Metazoa</taxon>
        <taxon>Chordata</taxon>
        <taxon>Craniata</taxon>
        <taxon>Vertebrata</taxon>
        <taxon>Euteleostomi</taxon>
        <taxon>Lepidosauria</taxon>
        <taxon>Squamata</taxon>
        <taxon>Bifurcata</taxon>
        <taxon>Gekkota</taxon>
        <taxon>Gekkonidae</taxon>
        <taxon>Gekkoninae</taxon>
        <taxon>Gekko</taxon>
    </lineage>
</organism>
<evidence type="ECO:0000256" key="8">
    <source>
        <dbReference type="ARBA" id="ARBA00023170"/>
    </source>
</evidence>
<dbReference type="InterPro" id="IPR038550">
    <property type="entry name" value="GPCR_3_9-Cys_sf"/>
</dbReference>
<keyword evidence="5 12" id="KW-1133">Transmembrane helix</keyword>
<keyword evidence="6" id="KW-0297">G-protein coupled receptor</keyword>
<dbReference type="InterPro" id="IPR001828">
    <property type="entry name" value="ANF_lig-bd_rcpt"/>
</dbReference>
<sequence length="917" mass="103737">MYEMSTECGQLLRRHIDQLRRHMLPEHTSTEGPELQSGLEGNAQAPPAQTPTVREQQDEAPVPLAGVEEAPAASAAGPEEPLLVSQETFIRMWMCKWSSMGTVNCKSSDELIFSDLQARDIPKKNQHVLSLVYTVKEINKNPNILANITLGFHIYHRYYDERINYQSILSLTALQNMPIPNYNCEIQRNLAAVIGGLDSETTLSMTNILPIYKIPQFTFSLFTSEKHDTVKLPSFYQMVPNERHQYNGIVQLLQHFSWKWVGIFAPDDDKGEGFIQILTRMLTQNGICTAFTERIIGRDFSFRDPNINERSRNLLLSLNKSQAKVLVIYAEIQAMTTLTLLLKTAEISEITIGKVWIMTAHDDLELETLRWSFIRQTFQGSLSFAVHSHEVPGFQNFLRLLSVHWTNRRKVFRVFWKEAFNCLLPDFKDVKISCPREEEQKLLPGTHFEMGMAGRRYSIYNAVYAIAHALHIMYTTTLRPRPAMEGHKWKALNFSPWKLHYFLRGISFNNSAGEEVTFDKSGETKSGFDITNWVTFPNKSFSRVKVGWVDPQASLGREFAINEEIITWHSTFSQVPPSSLCNENCPAGYSRKTQEGKPFCCYDCVLCPKGRISDQKDMDNCFPCPEDQYANKHRDQCLPKVSNFLSYDGNLGISLAVLACSLALITAVVLGIFVEHRSTPIVKANNRGLTYMLLISLILCFLSSLLYIGHPGIVTCPLRQIAFGIIFSVAVSCILAKTINVVVAFMAIKPGSRMRMWIGRRLTNLVVLSGSIFQIVICTIWLCTAPPFPDVDMQSLAEEIVVECNKGSVAMFYLVLGYTALMAMVSFLVAFFARKLPDTFNEAKFITFSMLVFCSVWISFVPTYLSCKGRYMVAVEIFSILASSAGLLGCIFAPKCYIIVLRPHLNSQGQLIQRIKS</sequence>
<dbReference type="InterPro" id="IPR000337">
    <property type="entry name" value="GPCR_3"/>
</dbReference>
<feature type="transmembrane region" description="Helical" evidence="12">
    <location>
        <begin position="808"/>
        <end position="833"/>
    </location>
</feature>
<evidence type="ECO:0000256" key="7">
    <source>
        <dbReference type="ARBA" id="ARBA00023136"/>
    </source>
</evidence>
<dbReference type="PANTHER" id="PTHR24061:SF599">
    <property type="entry name" value="G-PROTEIN COUPLED RECEPTORS FAMILY 3 PROFILE DOMAIN-CONTAINING PROTEIN"/>
    <property type="match status" value="1"/>
</dbReference>
<dbReference type="Pfam" id="PF01094">
    <property type="entry name" value="ANF_receptor"/>
    <property type="match status" value="1"/>
</dbReference>
<gene>
    <name evidence="15" type="primary">LOC107122987</name>
</gene>
<feature type="transmembrane region" description="Helical" evidence="12">
    <location>
        <begin position="871"/>
        <end position="893"/>
    </location>
</feature>
<feature type="transmembrane region" description="Helical" evidence="12">
    <location>
        <begin position="765"/>
        <end position="788"/>
    </location>
</feature>
<evidence type="ECO:0000256" key="6">
    <source>
        <dbReference type="ARBA" id="ARBA00023040"/>
    </source>
</evidence>
<comment type="subcellular location">
    <subcellularLocation>
        <location evidence="1">Cell membrane</location>
        <topology evidence="1">Multi-pass membrane protein</topology>
    </subcellularLocation>
</comment>
<evidence type="ECO:0000256" key="2">
    <source>
        <dbReference type="ARBA" id="ARBA00022475"/>
    </source>
</evidence>
<evidence type="ECO:0000256" key="1">
    <source>
        <dbReference type="ARBA" id="ARBA00004651"/>
    </source>
</evidence>
<dbReference type="SUPFAM" id="SSF53822">
    <property type="entry name" value="Periplasmic binding protein-like I"/>
    <property type="match status" value="1"/>
</dbReference>
<feature type="transmembrane region" description="Helical" evidence="12">
    <location>
        <begin position="845"/>
        <end position="865"/>
    </location>
</feature>
<dbReference type="Gene3D" id="2.10.50.30">
    <property type="entry name" value="GPCR, family 3, nine cysteines domain"/>
    <property type="match status" value="1"/>
</dbReference>
<evidence type="ECO:0000256" key="3">
    <source>
        <dbReference type="ARBA" id="ARBA00022692"/>
    </source>
</evidence>
<evidence type="ECO:0000259" key="13">
    <source>
        <dbReference type="PROSITE" id="PS50259"/>
    </source>
</evidence>
<keyword evidence="3 12" id="KW-0812">Transmembrane</keyword>
<keyword evidence="8" id="KW-0675">Receptor</keyword>
<dbReference type="PRINTS" id="PR00248">
    <property type="entry name" value="GPCRMGR"/>
</dbReference>
<feature type="transmembrane region" description="Helical" evidence="12">
    <location>
        <begin position="688"/>
        <end position="709"/>
    </location>
</feature>
<evidence type="ECO:0000256" key="5">
    <source>
        <dbReference type="ARBA" id="ARBA00022989"/>
    </source>
</evidence>
<dbReference type="InterPro" id="IPR011500">
    <property type="entry name" value="GPCR_3_9-Cys_dom"/>
</dbReference>
<keyword evidence="7 12" id="KW-0472">Membrane</keyword>
<dbReference type="Pfam" id="PF07562">
    <property type="entry name" value="NCD3G"/>
    <property type="match status" value="1"/>
</dbReference>
<evidence type="ECO:0000313" key="15">
    <source>
        <dbReference type="RefSeq" id="XP_015281623.1"/>
    </source>
</evidence>
<evidence type="ECO:0000256" key="9">
    <source>
        <dbReference type="ARBA" id="ARBA00023180"/>
    </source>
</evidence>
<dbReference type="RefSeq" id="XP_015281623.1">
    <property type="nucleotide sequence ID" value="XM_015426137.1"/>
</dbReference>
<dbReference type="CDD" id="cd15283">
    <property type="entry name" value="7tmC_V2R_pheromone"/>
    <property type="match status" value="1"/>
</dbReference>
<dbReference type="InterPro" id="IPR000068">
    <property type="entry name" value="GPCR_3_Ca_sens_rcpt-rel"/>
</dbReference>
<dbReference type="InterPro" id="IPR028082">
    <property type="entry name" value="Peripla_BP_I"/>
</dbReference>
<reference evidence="15" key="1">
    <citation type="submission" date="2025-08" db="UniProtKB">
        <authorList>
            <consortium name="RefSeq"/>
        </authorList>
    </citation>
    <scope>IDENTIFICATION</scope>
</reference>
<evidence type="ECO:0000256" key="12">
    <source>
        <dbReference type="SAM" id="Phobius"/>
    </source>
</evidence>